<dbReference type="GO" id="GO:0043709">
    <property type="term" value="P:cell adhesion involved in single-species biofilm formation"/>
    <property type="evidence" value="ECO:0007669"/>
    <property type="project" value="TreeGrafter"/>
</dbReference>
<dbReference type="InterPro" id="IPR043128">
    <property type="entry name" value="Rev_trsase/Diguanyl_cyclase"/>
</dbReference>
<evidence type="ECO:0000313" key="7">
    <source>
        <dbReference type="Proteomes" id="UP000480275"/>
    </source>
</evidence>
<dbReference type="Pfam" id="PF00072">
    <property type="entry name" value="Response_reg"/>
    <property type="match status" value="1"/>
</dbReference>
<name>A0A6L5JVW8_RHOTE</name>
<dbReference type="EC" id="2.7.7.65" evidence="1"/>
<dbReference type="PROSITE" id="PS50110">
    <property type="entry name" value="RESPONSE_REGULATORY"/>
    <property type="match status" value="1"/>
</dbReference>
<sequence>MKTLVIEDSASSRRILCGHLERLGFSVFAAADGHEGVAHFRAQRPDLVLLGLKLGDVDGFTVIRRIRQIEAPGEWTPIVFLTEAGDDAALQRGVAAGADDFLTRPVSDVALGVKVRAMQRILQIRQSMLVITRQLDTANQELNRLASLDGLTGVANRRLFDITLEREWRRAMRQGTALSVLMVDIDLFKQFNDRFGHPAGDECIRRVAGALATVLDRGGDLLARYGGEEFAVVLAETTLDGACFVAERMREAIVTLALERSDVPLGRVSASFGVACAVPMPETAASVLLAAADRALYRAKRDGRNCVRATDSLDPENALQETSA</sequence>
<protein>
    <recommendedName>
        <fullName evidence="1">diguanylate cyclase</fullName>
        <ecNumber evidence="1">2.7.7.65</ecNumber>
    </recommendedName>
</protein>
<feature type="domain" description="Response regulatory" evidence="4">
    <location>
        <begin position="2"/>
        <end position="119"/>
    </location>
</feature>
<evidence type="ECO:0000256" key="1">
    <source>
        <dbReference type="ARBA" id="ARBA00012528"/>
    </source>
</evidence>
<gene>
    <name evidence="6" type="ORF">GHK24_00830</name>
</gene>
<dbReference type="FunFam" id="3.30.70.270:FF:000001">
    <property type="entry name" value="Diguanylate cyclase domain protein"/>
    <property type="match status" value="1"/>
</dbReference>
<evidence type="ECO:0000259" key="5">
    <source>
        <dbReference type="PROSITE" id="PS50887"/>
    </source>
</evidence>
<dbReference type="InterPro" id="IPR001789">
    <property type="entry name" value="Sig_transdc_resp-reg_receiver"/>
</dbReference>
<dbReference type="PROSITE" id="PS50887">
    <property type="entry name" value="GGDEF"/>
    <property type="match status" value="1"/>
</dbReference>
<organism evidence="6 7">
    <name type="scientific">Rhodocyclus tenuis</name>
    <name type="common">Rhodospirillum tenue</name>
    <dbReference type="NCBI Taxonomy" id="1066"/>
    <lineage>
        <taxon>Bacteria</taxon>
        <taxon>Pseudomonadati</taxon>
        <taxon>Pseudomonadota</taxon>
        <taxon>Betaproteobacteria</taxon>
        <taxon>Rhodocyclales</taxon>
        <taxon>Rhodocyclaceae</taxon>
        <taxon>Rhodocyclus</taxon>
    </lineage>
</organism>
<dbReference type="Proteomes" id="UP000480275">
    <property type="component" value="Unassembled WGS sequence"/>
</dbReference>
<proteinExistence type="predicted"/>
<dbReference type="GO" id="GO:0052621">
    <property type="term" value="F:diguanylate cyclase activity"/>
    <property type="evidence" value="ECO:0007669"/>
    <property type="project" value="UniProtKB-EC"/>
</dbReference>
<evidence type="ECO:0000256" key="3">
    <source>
        <dbReference type="PROSITE-ProRule" id="PRU00169"/>
    </source>
</evidence>
<dbReference type="PANTHER" id="PTHR45138:SF9">
    <property type="entry name" value="DIGUANYLATE CYCLASE DGCM-RELATED"/>
    <property type="match status" value="1"/>
</dbReference>
<dbReference type="InterPro" id="IPR011006">
    <property type="entry name" value="CheY-like_superfamily"/>
</dbReference>
<dbReference type="AlphaFoldDB" id="A0A6L5JVW8"/>
<dbReference type="Pfam" id="PF00990">
    <property type="entry name" value="GGDEF"/>
    <property type="match status" value="1"/>
</dbReference>
<dbReference type="SMART" id="SM00267">
    <property type="entry name" value="GGDEF"/>
    <property type="match status" value="1"/>
</dbReference>
<dbReference type="InterPro" id="IPR029787">
    <property type="entry name" value="Nucleotide_cyclase"/>
</dbReference>
<evidence type="ECO:0000313" key="6">
    <source>
        <dbReference type="EMBL" id="MQY50328.1"/>
    </source>
</evidence>
<dbReference type="InterPro" id="IPR000160">
    <property type="entry name" value="GGDEF_dom"/>
</dbReference>
<dbReference type="Gene3D" id="3.30.70.270">
    <property type="match status" value="1"/>
</dbReference>
<dbReference type="NCBIfam" id="TIGR00254">
    <property type="entry name" value="GGDEF"/>
    <property type="match status" value="1"/>
</dbReference>
<comment type="catalytic activity">
    <reaction evidence="2">
        <text>2 GTP = 3',3'-c-di-GMP + 2 diphosphate</text>
        <dbReference type="Rhea" id="RHEA:24898"/>
        <dbReference type="ChEBI" id="CHEBI:33019"/>
        <dbReference type="ChEBI" id="CHEBI:37565"/>
        <dbReference type="ChEBI" id="CHEBI:58805"/>
        <dbReference type="EC" id="2.7.7.65"/>
    </reaction>
</comment>
<reference evidence="6 7" key="1">
    <citation type="submission" date="2019-10" db="EMBL/GenBank/DDBJ databases">
        <title>Whole-genome sequence of the purple nonsulfur photosynthetic bacterium Rhodocyclus tenuis.</title>
        <authorList>
            <person name="Kyndt J.A."/>
            <person name="Meyer T.E."/>
        </authorList>
    </citation>
    <scope>NUCLEOTIDE SEQUENCE [LARGE SCALE GENOMIC DNA]</scope>
    <source>
        <strain evidence="6 7">DSM 110</strain>
    </source>
</reference>
<dbReference type="CDD" id="cd01949">
    <property type="entry name" value="GGDEF"/>
    <property type="match status" value="1"/>
</dbReference>
<dbReference type="InterPro" id="IPR050469">
    <property type="entry name" value="Diguanylate_Cyclase"/>
</dbReference>
<comment type="caution">
    <text evidence="3">Lacks conserved residue(s) required for the propagation of feature annotation.</text>
</comment>
<comment type="caution">
    <text evidence="6">The sequence shown here is derived from an EMBL/GenBank/DDBJ whole genome shotgun (WGS) entry which is preliminary data.</text>
</comment>
<dbReference type="SMART" id="SM00448">
    <property type="entry name" value="REC"/>
    <property type="match status" value="1"/>
</dbReference>
<evidence type="ECO:0000259" key="4">
    <source>
        <dbReference type="PROSITE" id="PS50110"/>
    </source>
</evidence>
<dbReference type="SUPFAM" id="SSF55073">
    <property type="entry name" value="Nucleotide cyclase"/>
    <property type="match status" value="1"/>
</dbReference>
<dbReference type="GO" id="GO:0005886">
    <property type="term" value="C:plasma membrane"/>
    <property type="evidence" value="ECO:0007669"/>
    <property type="project" value="TreeGrafter"/>
</dbReference>
<dbReference type="CDD" id="cd17574">
    <property type="entry name" value="REC_OmpR"/>
    <property type="match status" value="1"/>
</dbReference>
<dbReference type="OrthoDB" id="9813903at2"/>
<evidence type="ECO:0000256" key="2">
    <source>
        <dbReference type="ARBA" id="ARBA00034247"/>
    </source>
</evidence>
<feature type="domain" description="GGDEF" evidence="5">
    <location>
        <begin position="176"/>
        <end position="312"/>
    </location>
</feature>
<accession>A0A6L5JVW8</accession>
<dbReference type="GO" id="GO:1902201">
    <property type="term" value="P:negative regulation of bacterial-type flagellum-dependent cell motility"/>
    <property type="evidence" value="ECO:0007669"/>
    <property type="project" value="TreeGrafter"/>
</dbReference>
<dbReference type="Gene3D" id="3.40.50.2300">
    <property type="match status" value="1"/>
</dbReference>
<dbReference type="PANTHER" id="PTHR45138">
    <property type="entry name" value="REGULATORY COMPONENTS OF SENSORY TRANSDUCTION SYSTEM"/>
    <property type="match status" value="1"/>
</dbReference>
<dbReference type="GO" id="GO:0000160">
    <property type="term" value="P:phosphorelay signal transduction system"/>
    <property type="evidence" value="ECO:0007669"/>
    <property type="project" value="InterPro"/>
</dbReference>
<dbReference type="EMBL" id="WIXJ01000001">
    <property type="protein sequence ID" value="MQY50328.1"/>
    <property type="molecule type" value="Genomic_DNA"/>
</dbReference>
<dbReference type="SUPFAM" id="SSF52172">
    <property type="entry name" value="CheY-like"/>
    <property type="match status" value="1"/>
</dbReference>